<gene>
    <name evidence="5" type="ORF">GE115_04650</name>
</gene>
<evidence type="ECO:0000256" key="1">
    <source>
        <dbReference type="ARBA" id="ARBA00023015"/>
    </source>
</evidence>
<dbReference type="GO" id="GO:0043565">
    <property type="term" value="F:sequence-specific DNA binding"/>
    <property type="evidence" value="ECO:0007669"/>
    <property type="project" value="InterPro"/>
</dbReference>
<dbReference type="InterPro" id="IPR050204">
    <property type="entry name" value="AraC_XylS_family_regulators"/>
</dbReference>
<comment type="caution">
    <text evidence="5">The sequence shown here is derived from an EMBL/GenBank/DDBJ whole genome shotgun (WGS) entry which is preliminary data.</text>
</comment>
<name>A0A6I2F3L2_9MICO</name>
<organism evidence="5 6">
    <name type="scientific">Agromyces agglutinans</name>
    <dbReference type="NCBI Taxonomy" id="2662258"/>
    <lineage>
        <taxon>Bacteria</taxon>
        <taxon>Bacillati</taxon>
        <taxon>Actinomycetota</taxon>
        <taxon>Actinomycetes</taxon>
        <taxon>Micrococcales</taxon>
        <taxon>Microbacteriaceae</taxon>
        <taxon>Agromyces</taxon>
    </lineage>
</organism>
<dbReference type="PROSITE" id="PS01124">
    <property type="entry name" value="HTH_ARAC_FAMILY_2"/>
    <property type="match status" value="1"/>
</dbReference>
<proteinExistence type="predicted"/>
<keyword evidence="3" id="KW-0804">Transcription</keyword>
<dbReference type="AlphaFoldDB" id="A0A6I2F3L2"/>
<evidence type="ECO:0000313" key="6">
    <source>
        <dbReference type="Proteomes" id="UP000431080"/>
    </source>
</evidence>
<dbReference type="Gene3D" id="1.10.10.60">
    <property type="entry name" value="Homeodomain-like"/>
    <property type="match status" value="2"/>
</dbReference>
<keyword evidence="1" id="KW-0805">Transcription regulation</keyword>
<dbReference type="Pfam" id="PF12833">
    <property type="entry name" value="HTH_18"/>
    <property type="match status" value="1"/>
</dbReference>
<dbReference type="RefSeq" id="WP_216648752.1">
    <property type="nucleotide sequence ID" value="NZ_WJIF01000002.1"/>
</dbReference>
<dbReference type="SMART" id="SM00342">
    <property type="entry name" value="HTH_ARAC"/>
    <property type="match status" value="1"/>
</dbReference>
<feature type="domain" description="HTH araC/xylS-type" evidence="4">
    <location>
        <begin position="153"/>
        <end position="240"/>
    </location>
</feature>
<dbReference type="PANTHER" id="PTHR46796:SF13">
    <property type="entry name" value="HTH-TYPE TRANSCRIPTIONAL ACTIVATOR RHAS"/>
    <property type="match status" value="1"/>
</dbReference>
<reference evidence="5 6" key="1">
    <citation type="submission" date="2019-10" db="EMBL/GenBank/DDBJ databases">
        <authorList>
            <person name="Nie G."/>
            <person name="Ming H."/>
            <person name="Yi B."/>
        </authorList>
    </citation>
    <scope>NUCLEOTIDE SEQUENCE [LARGE SCALE GENOMIC DNA]</scope>
    <source>
        <strain evidence="5 6">CFH 90414</strain>
    </source>
</reference>
<evidence type="ECO:0000259" key="4">
    <source>
        <dbReference type="PROSITE" id="PS01124"/>
    </source>
</evidence>
<dbReference type="EMBL" id="WJIF01000002">
    <property type="protein sequence ID" value="MRG59159.1"/>
    <property type="molecule type" value="Genomic_DNA"/>
</dbReference>
<dbReference type="PANTHER" id="PTHR46796">
    <property type="entry name" value="HTH-TYPE TRANSCRIPTIONAL ACTIVATOR RHAS-RELATED"/>
    <property type="match status" value="1"/>
</dbReference>
<evidence type="ECO:0000256" key="2">
    <source>
        <dbReference type="ARBA" id="ARBA00023125"/>
    </source>
</evidence>
<sequence length="243" mass="27217">MYDPAGNATDKAGGDVVFEEALPPPSVLEVVHRFVSLRTGSRLASDYRFHALPDACTYVIFDQRDPRICGITRLRAASHELDLGREFHFTNVRLLPGTWAGDSALGMIDAPYTGDLPLIEFGARLHERGFVDQQAILVELIEWFADHGLVSPNPTTRRIFEQIDEIHTVADMARAACLSPRQLQRTMQQSTGFAPHDFLKVIRLQQTLRSADHSSYADQSHFIRSFRAATGYTPGQFSRAFDV</sequence>
<keyword evidence="2" id="KW-0238">DNA-binding</keyword>
<evidence type="ECO:0000256" key="3">
    <source>
        <dbReference type="ARBA" id="ARBA00023163"/>
    </source>
</evidence>
<protein>
    <submittedName>
        <fullName evidence="5">Helix-turn-helix domain-containing protein</fullName>
    </submittedName>
</protein>
<accession>A0A6I2F3L2</accession>
<keyword evidence="6" id="KW-1185">Reference proteome</keyword>
<dbReference type="InterPro" id="IPR018060">
    <property type="entry name" value="HTH_AraC"/>
</dbReference>
<dbReference type="Proteomes" id="UP000431080">
    <property type="component" value="Unassembled WGS sequence"/>
</dbReference>
<dbReference type="GO" id="GO:0003700">
    <property type="term" value="F:DNA-binding transcription factor activity"/>
    <property type="evidence" value="ECO:0007669"/>
    <property type="project" value="InterPro"/>
</dbReference>
<evidence type="ECO:0000313" key="5">
    <source>
        <dbReference type="EMBL" id="MRG59159.1"/>
    </source>
</evidence>